<reference evidence="3 4" key="1">
    <citation type="journal article" date="2024" name="J Genomics">
        <title>Draft genome sequencing and assembly of Favolaschia claudopus CIRM-BRFM 2984 isolated from oak limbs.</title>
        <authorList>
            <person name="Navarro D."/>
            <person name="Drula E."/>
            <person name="Chaduli D."/>
            <person name="Cazenave R."/>
            <person name="Ahrendt S."/>
            <person name="Wang J."/>
            <person name="Lipzen A."/>
            <person name="Daum C."/>
            <person name="Barry K."/>
            <person name="Grigoriev I.V."/>
            <person name="Favel A."/>
            <person name="Rosso M.N."/>
            <person name="Martin F."/>
        </authorList>
    </citation>
    <scope>NUCLEOTIDE SEQUENCE [LARGE SCALE GENOMIC DNA]</scope>
    <source>
        <strain evidence="3 4">CIRM-BRFM 2984</strain>
    </source>
</reference>
<accession>A0AAV9ZMN0</accession>
<evidence type="ECO:0000256" key="1">
    <source>
        <dbReference type="SAM" id="MobiDB-lite"/>
    </source>
</evidence>
<sequence>MGSLEATLLHLTTSEVLCLAVVPAARSAPVTTNQDITYIFCHYVSSGDLKISTTIWPNEQEKHTPIFGLAPSSKDVNSPLDTQLKLQTSSPAVRKIEYNKLFLLQIPSTKRRRCAVVVRSKVASWGGADCGLWEGSQLKVSQVSGRPSSSGILSSPSIHACEQRRLPSPTQSLAWPHASRISVPPKG</sequence>
<evidence type="ECO:0000256" key="2">
    <source>
        <dbReference type="SAM" id="SignalP"/>
    </source>
</evidence>
<keyword evidence="2" id="KW-0732">Signal</keyword>
<comment type="caution">
    <text evidence="3">The sequence shown here is derived from an EMBL/GenBank/DDBJ whole genome shotgun (WGS) entry which is preliminary data.</text>
</comment>
<keyword evidence="4" id="KW-1185">Reference proteome</keyword>
<organism evidence="3 4">
    <name type="scientific">Favolaschia claudopus</name>
    <dbReference type="NCBI Taxonomy" id="2862362"/>
    <lineage>
        <taxon>Eukaryota</taxon>
        <taxon>Fungi</taxon>
        <taxon>Dikarya</taxon>
        <taxon>Basidiomycota</taxon>
        <taxon>Agaricomycotina</taxon>
        <taxon>Agaricomycetes</taxon>
        <taxon>Agaricomycetidae</taxon>
        <taxon>Agaricales</taxon>
        <taxon>Marasmiineae</taxon>
        <taxon>Mycenaceae</taxon>
        <taxon>Favolaschia</taxon>
    </lineage>
</organism>
<proteinExistence type="predicted"/>
<evidence type="ECO:0000313" key="3">
    <source>
        <dbReference type="EMBL" id="KAK6987638.1"/>
    </source>
</evidence>
<name>A0AAV9ZMN0_9AGAR</name>
<gene>
    <name evidence="3" type="ORF">R3P38DRAFT_2805551</name>
</gene>
<feature type="region of interest" description="Disordered" evidence="1">
    <location>
        <begin position="166"/>
        <end position="187"/>
    </location>
</feature>
<dbReference type="EMBL" id="JAWWNJ010000130">
    <property type="protein sequence ID" value="KAK6987638.1"/>
    <property type="molecule type" value="Genomic_DNA"/>
</dbReference>
<protein>
    <submittedName>
        <fullName evidence="3">Uncharacterized protein</fullName>
    </submittedName>
</protein>
<dbReference type="AlphaFoldDB" id="A0AAV9ZMN0"/>
<dbReference type="Proteomes" id="UP001362999">
    <property type="component" value="Unassembled WGS sequence"/>
</dbReference>
<feature type="signal peptide" evidence="2">
    <location>
        <begin position="1"/>
        <end position="27"/>
    </location>
</feature>
<evidence type="ECO:0000313" key="4">
    <source>
        <dbReference type="Proteomes" id="UP001362999"/>
    </source>
</evidence>
<feature type="chain" id="PRO_5043866604" evidence="2">
    <location>
        <begin position="28"/>
        <end position="187"/>
    </location>
</feature>